<dbReference type="Pfam" id="PF07690">
    <property type="entry name" value="MFS_1"/>
    <property type="match status" value="1"/>
</dbReference>
<dbReference type="InterPro" id="IPR020846">
    <property type="entry name" value="MFS_dom"/>
</dbReference>
<gene>
    <name evidence="10" type="ORF">Q4535_15690</name>
</gene>
<accession>A0AAP4U431</accession>
<dbReference type="InterPro" id="IPR011701">
    <property type="entry name" value="MFS"/>
</dbReference>
<dbReference type="PROSITE" id="PS50850">
    <property type="entry name" value="MFS"/>
    <property type="match status" value="1"/>
</dbReference>
<feature type="transmembrane region" description="Helical" evidence="8">
    <location>
        <begin position="133"/>
        <end position="156"/>
    </location>
</feature>
<feature type="transmembrane region" description="Helical" evidence="8">
    <location>
        <begin position="291"/>
        <end position="311"/>
    </location>
</feature>
<evidence type="ECO:0000256" key="7">
    <source>
        <dbReference type="SAM" id="MobiDB-lite"/>
    </source>
</evidence>
<dbReference type="GO" id="GO:0022857">
    <property type="term" value="F:transmembrane transporter activity"/>
    <property type="evidence" value="ECO:0007669"/>
    <property type="project" value="InterPro"/>
</dbReference>
<evidence type="ECO:0000256" key="4">
    <source>
        <dbReference type="ARBA" id="ARBA00022692"/>
    </source>
</evidence>
<organism evidence="10 11">
    <name type="scientific">Cobetia amphilecti</name>
    <dbReference type="NCBI Taxonomy" id="1055104"/>
    <lineage>
        <taxon>Bacteria</taxon>
        <taxon>Pseudomonadati</taxon>
        <taxon>Pseudomonadota</taxon>
        <taxon>Gammaproteobacteria</taxon>
        <taxon>Oceanospirillales</taxon>
        <taxon>Halomonadaceae</taxon>
        <taxon>Cobetia</taxon>
    </lineage>
</organism>
<evidence type="ECO:0000256" key="8">
    <source>
        <dbReference type="SAM" id="Phobius"/>
    </source>
</evidence>
<dbReference type="EMBL" id="JAUORK010000027">
    <property type="protein sequence ID" value="MDO6673548.1"/>
    <property type="molecule type" value="Genomic_DNA"/>
</dbReference>
<comment type="subcellular location">
    <subcellularLocation>
        <location evidence="1">Cell membrane</location>
        <topology evidence="1">Multi-pass membrane protein</topology>
    </subcellularLocation>
</comment>
<evidence type="ECO:0000256" key="6">
    <source>
        <dbReference type="ARBA" id="ARBA00023136"/>
    </source>
</evidence>
<evidence type="ECO:0000256" key="3">
    <source>
        <dbReference type="ARBA" id="ARBA00022475"/>
    </source>
</evidence>
<feature type="transmembrane region" description="Helical" evidence="8">
    <location>
        <begin position="238"/>
        <end position="256"/>
    </location>
</feature>
<feature type="domain" description="Major facilitator superfamily (MFS) profile" evidence="9">
    <location>
        <begin position="8"/>
        <end position="385"/>
    </location>
</feature>
<dbReference type="GO" id="GO:0005886">
    <property type="term" value="C:plasma membrane"/>
    <property type="evidence" value="ECO:0007669"/>
    <property type="project" value="UniProtKB-SubCell"/>
</dbReference>
<feature type="transmembrane region" description="Helical" evidence="8">
    <location>
        <begin position="323"/>
        <end position="342"/>
    </location>
</feature>
<sequence length="490" mass="51729">MPRHLLLMSLAPLLGLALLGIGNAMLTSLVPLRLSAAGVSSEAIGLISSAYYLGLGLGALVNDRLLLRIGHIRAYAGFASLVAVAALAMGLGDHPVVWFLLRMMIGWSLVGVYLVIESWLLSAADPAVRGRLLALYMIVLYGAGVLGQLLLGVTAILSLEAAFMLVAMLAAASVLPLVLLPRVSPLIEQSEPLSPWRLIRITPTGVFGCLASGLVVAVIYSLLPLALGDGGTLSTAEIGQRMALVILGGMLLQYPIGRWSDSHDRQQVLIILSIAIVGFAALLMGPAREGIAQLTVLFLLGGAAFTLYPVAVSHAADRAPAGALVRMSQGLLLINAVGSTLSPPAVSLPMAEMGAMPGMALSLSVMGGGMLLFFVWRRVMRPAPQPLAPFETHAPQTPLGTELAVGPELVEAAEEHLRDAEADDPLVEVTRELVADMPELITDASLDSLEEIEVKEEQALHDEQALNDEQSLQDAQRQVPPRDDAPLARD</sequence>
<feature type="transmembrane region" description="Helical" evidence="8">
    <location>
        <begin position="268"/>
        <end position="285"/>
    </location>
</feature>
<feature type="transmembrane region" description="Helical" evidence="8">
    <location>
        <begin position="162"/>
        <end position="180"/>
    </location>
</feature>
<feature type="transmembrane region" description="Helical" evidence="8">
    <location>
        <begin position="74"/>
        <end position="91"/>
    </location>
</feature>
<dbReference type="InterPro" id="IPR047200">
    <property type="entry name" value="MFS_YcaD-like"/>
</dbReference>
<dbReference type="CDD" id="cd17477">
    <property type="entry name" value="MFS_YcaD_like"/>
    <property type="match status" value="1"/>
</dbReference>
<feature type="transmembrane region" description="Helical" evidence="8">
    <location>
        <begin position="354"/>
        <end position="376"/>
    </location>
</feature>
<feature type="region of interest" description="Disordered" evidence="7">
    <location>
        <begin position="461"/>
        <end position="490"/>
    </location>
</feature>
<dbReference type="AlphaFoldDB" id="A0AAP4U431"/>
<proteinExistence type="predicted"/>
<dbReference type="Gene3D" id="1.20.1250.20">
    <property type="entry name" value="MFS general substrate transporter like domains"/>
    <property type="match status" value="2"/>
</dbReference>
<evidence type="ECO:0000313" key="10">
    <source>
        <dbReference type="EMBL" id="MDO6673548.1"/>
    </source>
</evidence>
<dbReference type="InterPro" id="IPR036259">
    <property type="entry name" value="MFS_trans_sf"/>
</dbReference>
<dbReference type="SUPFAM" id="SSF103473">
    <property type="entry name" value="MFS general substrate transporter"/>
    <property type="match status" value="1"/>
</dbReference>
<evidence type="ECO:0000256" key="5">
    <source>
        <dbReference type="ARBA" id="ARBA00022989"/>
    </source>
</evidence>
<dbReference type="PANTHER" id="PTHR23521">
    <property type="entry name" value="TRANSPORTER MFS SUPERFAMILY"/>
    <property type="match status" value="1"/>
</dbReference>
<feature type="transmembrane region" description="Helical" evidence="8">
    <location>
        <begin position="97"/>
        <end position="121"/>
    </location>
</feature>
<evidence type="ECO:0000259" key="9">
    <source>
        <dbReference type="PROSITE" id="PS50850"/>
    </source>
</evidence>
<keyword evidence="2" id="KW-0813">Transport</keyword>
<keyword evidence="4 8" id="KW-0812">Transmembrane</keyword>
<evidence type="ECO:0000256" key="2">
    <source>
        <dbReference type="ARBA" id="ARBA00022448"/>
    </source>
</evidence>
<feature type="transmembrane region" description="Helical" evidence="8">
    <location>
        <begin position="201"/>
        <end position="223"/>
    </location>
</feature>
<feature type="transmembrane region" description="Helical" evidence="8">
    <location>
        <begin position="43"/>
        <end position="62"/>
    </location>
</feature>
<keyword evidence="5 8" id="KW-1133">Transmembrane helix</keyword>
<feature type="compositionally biased region" description="Basic and acidic residues" evidence="7">
    <location>
        <begin position="480"/>
        <end position="490"/>
    </location>
</feature>
<feature type="compositionally biased region" description="Polar residues" evidence="7">
    <location>
        <begin position="467"/>
        <end position="476"/>
    </location>
</feature>
<name>A0AAP4U431_9GAMM</name>
<dbReference type="Proteomes" id="UP001170481">
    <property type="component" value="Unassembled WGS sequence"/>
</dbReference>
<dbReference type="PANTHER" id="PTHR23521:SF2">
    <property type="entry name" value="TRANSPORTER MFS SUPERFAMILY"/>
    <property type="match status" value="1"/>
</dbReference>
<comment type="caution">
    <text evidence="10">The sequence shown here is derived from an EMBL/GenBank/DDBJ whole genome shotgun (WGS) entry which is preliminary data.</text>
</comment>
<dbReference type="RefSeq" id="WP_303595225.1">
    <property type="nucleotide sequence ID" value="NZ_JAUORK010000027.1"/>
</dbReference>
<protein>
    <submittedName>
        <fullName evidence="10">MFS transporter</fullName>
    </submittedName>
</protein>
<evidence type="ECO:0000313" key="11">
    <source>
        <dbReference type="Proteomes" id="UP001170481"/>
    </source>
</evidence>
<reference evidence="10" key="1">
    <citation type="submission" date="2023-07" db="EMBL/GenBank/DDBJ databases">
        <title>Genome content predicts the carbon catabolic preferences of heterotrophic bacteria.</title>
        <authorList>
            <person name="Gralka M."/>
        </authorList>
    </citation>
    <scope>NUCLEOTIDE SEQUENCE</scope>
    <source>
        <strain evidence="10">C2R13</strain>
    </source>
</reference>
<keyword evidence="3" id="KW-1003">Cell membrane</keyword>
<evidence type="ECO:0000256" key="1">
    <source>
        <dbReference type="ARBA" id="ARBA00004651"/>
    </source>
</evidence>
<keyword evidence="6 8" id="KW-0472">Membrane</keyword>